<proteinExistence type="predicted"/>
<dbReference type="EMBL" id="AP024202">
    <property type="protein sequence ID" value="BCN92402.1"/>
    <property type="molecule type" value="Genomic_DNA"/>
</dbReference>
<dbReference type="SUPFAM" id="SSF48208">
    <property type="entry name" value="Six-hairpin glycosidases"/>
    <property type="match status" value="1"/>
</dbReference>
<dbReference type="Pfam" id="PF03190">
    <property type="entry name" value="Thioredox_DsbH"/>
    <property type="match status" value="1"/>
</dbReference>
<dbReference type="InterPro" id="IPR024705">
    <property type="entry name" value="Ssp411"/>
</dbReference>
<dbReference type="PANTHER" id="PTHR42899:SF1">
    <property type="entry name" value="SPERMATOGENESIS-ASSOCIATED PROTEIN 20"/>
    <property type="match status" value="1"/>
</dbReference>
<gene>
    <name evidence="2" type="primary">yyaL</name>
    <name evidence="2" type="ORF">THMIRHAM_01870</name>
</gene>
<dbReference type="Gene3D" id="3.40.30.10">
    <property type="entry name" value="Glutaredoxin"/>
    <property type="match status" value="1"/>
</dbReference>
<keyword evidence="3" id="KW-1185">Reference proteome</keyword>
<feature type="domain" description="Spermatogenesis-associated protein 20-like TRX" evidence="1">
    <location>
        <begin position="55"/>
        <end position="207"/>
    </location>
</feature>
<evidence type="ECO:0000313" key="2">
    <source>
        <dbReference type="EMBL" id="BCN92402.1"/>
    </source>
</evidence>
<accession>A0ABM7MAM9</accession>
<dbReference type="PANTHER" id="PTHR42899">
    <property type="entry name" value="SPERMATOGENESIS-ASSOCIATED PROTEIN 20"/>
    <property type="match status" value="1"/>
</dbReference>
<evidence type="ECO:0000259" key="1">
    <source>
        <dbReference type="Pfam" id="PF03190"/>
    </source>
</evidence>
<dbReference type="InterPro" id="IPR036249">
    <property type="entry name" value="Thioredoxin-like_sf"/>
</dbReference>
<dbReference type="SUPFAM" id="SSF52833">
    <property type="entry name" value="Thioredoxin-like"/>
    <property type="match status" value="1"/>
</dbReference>
<dbReference type="RefSeq" id="WP_237262103.1">
    <property type="nucleotide sequence ID" value="NZ_AP024202.1"/>
</dbReference>
<dbReference type="PIRSF" id="PIRSF006402">
    <property type="entry name" value="UCP006402_thioredoxin"/>
    <property type="match status" value="1"/>
</dbReference>
<evidence type="ECO:0000313" key="3">
    <source>
        <dbReference type="Proteomes" id="UP001054820"/>
    </source>
</evidence>
<name>A0ABM7MAM9_9GAMM</name>
<dbReference type="Proteomes" id="UP001054820">
    <property type="component" value="Chromosome"/>
</dbReference>
<sequence>MLSMFIQTILKKMQKLPGLVAFQNILSSFVFILVLLLSTSLFAQTSQQSESQPNNALLNHNSDYLAMHAQDPVHWQIWDSTTLQQAQKANKLVFISSGYFACHWCHVMQQENYQNPTTAEYLNQHFIPVKIDRELNPELDKTLIEFAKKTTGQAGWPQHVILTPDGYPFAAFIYLPNRAFQKTLKRVVTLWQLQPEAISLLAQNASQTVQSKPIKKQSTSITANAFEERLFHHLTTIKDDFSGGLKGTSKFPKAPLLNALLAIENLPAGIEEWLIVTLDHIQNEHLFDHINSGFYRYTVDPNWQIPHFEKMTYDNALLATTFLTAGKKYNRPDYITTAKDTLNYLQNHLYSPKTQLYRSSQSAIDLNKREGGDYLLSKAQLKNKLTDTEYQLLDQAWLLGNPPPYELGWHPLPIEPIETWQVIRNKLQTPIEQIPIDKKSILGWNGLVLSAFSQAWQVLREPQYQNQAQQLATKLSKLIQNDSPPRAIADNGQLMGEANLQDYAFILNGLKDYQHDTDDQQFNDVIHELKTTIPKKFYDDSGWQYGASKILPQQQGEWIMADGSIPSPTALISCDMNKTIRLQSVNIEQDKLLAQPVNYPSYLATLKCIQ</sequence>
<protein>
    <submittedName>
        <fullName evidence="2">Thioredoxin</fullName>
    </submittedName>
</protein>
<dbReference type="InterPro" id="IPR004879">
    <property type="entry name" value="Ssp411-like_TRX"/>
</dbReference>
<organism evidence="2 3">
    <name type="scientific">Thiomicrorhabdus immobilis</name>
    <dbReference type="NCBI Taxonomy" id="2791037"/>
    <lineage>
        <taxon>Bacteria</taxon>
        <taxon>Pseudomonadati</taxon>
        <taxon>Pseudomonadota</taxon>
        <taxon>Gammaproteobacteria</taxon>
        <taxon>Thiotrichales</taxon>
        <taxon>Piscirickettsiaceae</taxon>
        <taxon>Thiomicrorhabdus</taxon>
    </lineage>
</organism>
<dbReference type="InterPro" id="IPR008928">
    <property type="entry name" value="6-hairpin_glycosidase_sf"/>
</dbReference>
<reference evidence="2" key="1">
    <citation type="journal article" date="2022" name="Arch. Microbiol.">
        <title>Thiomicrorhabdus immobilis sp. nov., a mesophilic sulfur-oxidizing bacterium isolated from sediment of a brackish lake in northern Japan.</title>
        <authorList>
            <person name="Kojima H."/>
            <person name="Mochizuki J."/>
            <person name="Kanda M."/>
            <person name="Watanabe T."/>
            <person name="Fukui M."/>
        </authorList>
    </citation>
    <scope>NUCLEOTIDE SEQUENCE</scope>
    <source>
        <strain evidence="2">Am19</strain>
    </source>
</reference>